<reference evidence="2" key="1">
    <citation type="submission" date="2019-01" db="EMBL/GenBank/DDBJ databases">
        <title>Gri0909 isolated from a small marine red alga.</title>
        <authorList>
            <person name="Kim J."/>
            <person name="Jeong S.E."/>
            <person name="Jeon C.O."/>
        </authorList>
    </citation>
    <scope>NUCLEOTIDE SEQUENCE [LARGE SCALE GENOMIC DNA]</scope>
    <source>
        <strain evidence="2">Gri0909</strain>
    </source>
</reference>
<gene>
    <name evidence="1" type="ORF">EOI86_06580</name>
</gene>
<sequence>MQRNTAAYFDLERDLCPMLEQVLAQLSEYLLTHSISSLDKGLLLNLPICSDFSKAIEDVGIFNFLAKSIDCRGKFQNATHRQMFANWLLVRGLEVSAARAVEDVKLYLSASEIDFYVIALVHGILFEDDFEALELGDGVFVSPIETPPVRFFRGYAKEGANWRSSLATALLFKKISRPRREGEGAFSSLQTVDNVEAIREEINDARLIYATQSQKGIQLEGFTTIPADSVPHWGGSFVLHRNFLGPVELNGGILERDATCTKMLLEQFRRLDRTERERLSVPLRFYNDYLSVTGPEDRAMFLRVCSEALFLDDNETGELRYRLGLRAAFYLADELDERKSVIKAVRDGYDIGSRAIHSGRIQSTKTSEEKLDHAASLVRKAILKRIETGPVDWNEIVLQSK</sequence>
<dbReference type="EMBL" id="SADE01000001">
    <property type="protein sequence ID" value="RVU38925.1"/>
    <property type="molecule type" value="Genomic_DNA"/>
</dbReference>
<dbReference type="AlphaFoldDB" id="A0A437QWL0"/>
<organism evidence="1 2">
    <name type="scientific">Hwanghaeella grinnelliae</name>
    <dbReference type="NCBI Taxonomy" id="2500179"/>
    <lineage>
        <taxon>Bacteria</taxon>
        <taxon>Pseudomonadati</taxon>
        <taxon>Pseudomonadota</taxon>
        <taxon>Alphaproteobacteria</taxon>
        <taxon>Rhodospirillales</taxon>
        <taxon>Rhodospirillaceae</taxon>
        <taxon>Hwanghaeella</taxon>
    </lineage>
</organism>
<keyword evidence="2" id="KW-1185">Reference proteome</keyword>
<name>A0A437QWL0_9PROT</name>
<accession>A0A437QWL0</accession>
<comment type="caution">
    <text evidence="1">The sequence shown here is derived from an EMBL/GenBank/DDBJ whole genome shotgun (WGS) entry which is preliminary data.</text>
</comment>
<proteinExistence type="predicted"/>
<evidence type="ECO:0000313" key="2">
    <source>
        <dbReference type="Proteomes" id="UP000287447"/>
    </source>
</evidence>
<dbReference type="RefSeq" id="WP_127764296.1">
    <property type="nucleotide sequence ID" value="NZ_SADE01000001.1"/>
</dbReference>
<dbReference type="Proteomes" id="UP000287447">
    <property type="component" value="Unassembled WGS sequence"/>
</dbReference>
<evidence type="ECO:0000313" key="1">
    <source>
        <dbReference type="EMBL" id="RVU38925.1"/>
    </source>
</evidence>
<protein>
    <submittedName>
        <fullName evidence="1">Uncharacterized protein</fullName>
    </submittedName>
</protein>